<feature type="compositionally biased region" description="Basic residues" evidence="1">
    <location>
        <begin position="36"/>
        <end position="53"/>
    </location>
</feature>
<dbReference type="Proteomes" id="UP001175261">
    <property type="component" value="Unassembled WGS sequence"/>
</dbReference>
<dbReference type="PANTHER" id="PTHR38116">
    <property type="entry name" value="CHROMOSOME 7, WHOLE GENOME SHOTGUN SEQUENCE"/>
    <property type="match status" value="1"/>
</dbReference>
<evidence type="ECO:0000313" key="3">
    <source>
        <dbReference type="Proteomes" id="UP001175261"/>
    </source>
</evidence>
<sequence length="342" mass="39748">MHVVQQHGQGRMRMEVLKEEEQQQQQQPSGLDQKRKERRRRQNRLNQRAHRQRQAVDQGVQTRPPPSFEVRKWRLDDEDDDEIDQTEAARTLDSSSSTTQSVARGLGPTSWPVWPADVERYGSQLESAMQLTSPQADQLLHLVSFNVFRGLFYNKVLLSQLAAFEKQVDGVNTRIDLWKNFPAETTMAAPSPAIPSTLQPTDLQRTVPHATWIDFFPFPQMRESLIRRHADFSHRDMFHDMVGGLMDEVYLRNGPDHSDKSGGPRLRVLPSSRRKSQRDDRKGIILWGDSHLQSSWEFTAHFLQKWSWIFGASHEMIESTNFWRRQRGERPLNLRPIGCESC</sequence>
<dbReference type="PANTHER" id="PTHR38116:SF1">
    <property type="entry name" value="BZIP DOMAIN-CONTAINING PROTEIN"/>
    <property type="match status" value="1"/>
</dbReference>
<dbReference type="Pfam" id="PF11905">
    <property type="entry name" value="DUF3425"/>
    <property type="match status" value="1"/>
</dbReference>
<feature type="compositionally biased region" description="Basic and acidic residues" evidence="1">
    <location>
        <begin position="12"/>
        <end position="21"/>
    </location>
</feature>
<organism evidence="2 3">
    <name type="scientific">Sarocladium strictum</name>
    <name type="common">Black bundle disease fungus</name>
    <name type="synonym">Acremonium strictum</name>
    <dbReference type="NCBI Taxonomy" id="5046"/>
    <lineage>
        <taxon>Eukaryota</taxon>
        <taxon>Fungi</taxon>
        <taxon>Dikarya</taxon>
        <taxon>Ascomycota</taxon>
        <taxon>Pezizomycotina</taxon>
        <taxon>Sordariomycetes</taxon>
        <taxon>Hypocreomycetidae</taxon>
        <taxon>Hypocreales</taxon>
        <taxon>Sarocladiaceae</taxon>
        <taxon>Sarocladium</taxon>
    </lineage>
</organism>
<evidence type="ECO:0000313" key="2">
    <source>
        <dbReference type="EMBL" id="KAK0388812.1"/>
    </source>
</evidence>
<feature type="compositionally biased region" description="Polar residues" evidence="1">
    <location>
        <begin position="92"/>
        <end position="102"/>
    </location>
</feature>
<dbReference type="AlphaFoldDB" id="A0AA39GMQ1"/>
<protein>
    <recommendedName>
        <fullName evidence="4">BZIP domain-containing protein</fullName>
    </recommendedName>
</protein>
<feature type="region of interest" description="Disordered" evidence="1">
    <location>
        <begin position="1"/>
        <end position="109"/>
    </location>
</feature>
<name>A0AA39GMQ1_SARSR</name>
<feature type="compositionally biased region" description="Acidic residues" evidence="1">
    <location>
        <begin position="76"/>
        <end position="85"/>
    </location>
</feature>
<keyword evidence="3" id="KW-1185">Reference proteome</keyword>
<gene>
    <name evidence="2" type="ORF">NLU13_5055</name>
</gene>
<accession>A0AA39GMQ1</accession>
<reference evidence="2" key="1">
    <citation type="submission" date="2022-10" db="EMBL/GenBank/DDBJ databases">
        <title>Determination and structural analysis of whole genome sequence of Sarocladium strictum F4-1.</title>
        <authorList>
            <person name="Hu L."/>
            <person name="Jiang Y."/>
        </authorList>
    </citation>
    <scope>NUCLEOTIDE SEQUENCE</scope>
    <source>
        <strain evidence="2">F4-1</strain>
    </source>
</reference>
<comment type="caution">
    <text evidence="2">The sequence shown here is derived from an EMBL/GenBank/DDBJ whole genome shotgun (WGS) entry which is preliminary data.</text>
</comment>
<evidence type="ECO:0000256" key="1">
    <source>
        <dbReference type="SAM" id="MobiDB-lite"/>
    </source>
</evidence>
<proteinExistence type="predicted"/>
<feature type="region of interest" description="Disordered" evidence="1">
    <location>
        <begin position="253"/>
        <end position="276"/>
    </location>
</feature>
<dbReference type="InterPro" id="IPR021833">
    <property type="entry name" value="DUF3425"/>
</dbReference>
<dbReference type="EMBL" id="JAPDFR010000003">
    <property type="protein sequence ID" value="KAK0388812.1"/>
    <property type="molecule type" value="Genomic_DNA"/>
</dbReference>
<evidence type="ECO:0008006" key="4">
    <source>
        <dbReference type="Google" id="ProtNLM"/>
    </source>
</evidence>